<proteinExistence type="predicted"/>
<sequence>MRTEMTQPERVLWTALRAKRFDGTKFTRQVPLGPFIADFVARSRKLVIEVDGDTHNDEARDERRTAWLAAQGYRVVRVSNDDVMRNLEGVMQIIGEALAAAPLPTLSPEGRGLK</sequence>
<comment type="caution">
    <text evidence="2">The sequence shown here is derived from an EMBL/GenBank/DDBJ whole genome shotgun (WGS) entry which is preliminary data.</text>
</comment>
<dbReference type="PANTHER" id="PTHR38590">
    <property type="entry name" value="BLL0828 PROTEIN"/>
    <property type="match status" value="1"/>
</dbReference>
<protein>
    <submittedName>
        <fullName evidence="2">Endonuclease domain-containing protein</fullName>
    </submittedName>
</protein>
<dbReference type="Gene3D" id="3.40.960.10">
    <property type="entry name" value="VSR Endonuclease"/>
    <property type="match status" value="1"/>
</dbReference>
<evidence type="ECO:0000313" key="3">
    <source>
        <dbReference type="Proteomes" id="UP001165565"/>
    </source>
</evidence>
<dbReference type="CDD" id="cd01038">
    <property type="entry name" value="Endonuclease_DUF559"/>
    <property type="match status" value="1"/>
</dbReference>
<dbReference type="InterPro" id="IPR047216">
    <property type="entry name" value="Endonuclease_DUF559_bact"/>
</dbReference>
<organism evidence="2 3">
    <name type="scientific">Sphingomonas lycopersici</name>
    <dbReference type="NCBI Taxonomy" id="2951807"/>
    <lineage>
        <taxon>Bacteria</taxon>
        <taxon>Pseudomonadati</taxon>
        <taxon>Pseudomonadota</taxon>
        <taxon>Alphaproteobacteria</taxon>
        <taxon>Sphingomonadales</taxon>
        <taxon>Sphingomonadaceae</taxon>
        <taxon>Sphingomonas</taxon>
    </lineage>
</organism>
<keyword evidence="2" id="KW-0255">Endonuclease</keyword>
<dbReference type="GO" id="GO:0004519">
    <property type="term" value="F:endonuclease activity"/>
    <property type="evidence" value="ECO:0007669"/>
    <property type="project" value="UniProtKB-KW"/>
</dbReference>
<dbReference type="EMBL" id="JANFAV010000007">
    <property type="protein sequence ID" value="MCW6535551.1"/>
    <property type="molecule type" value="Genomic_DNA"/>
</dbReference>
<dbReference type="AlphaFoldDB" id="A0AA42CUL2"/>
<keyword evidence="3" id="KW-1185">Reference proteome</keyword>
<keyword evidence="2" id="KW-0540">Nuclease</keyword>
<evidence type="ECO:0000259" key="1">
    <source>
        <dbReference type="Pfam" id="PF04480"/>
    </source>
</evidence>
<dbReference type="Pfam" id="PF04480">
    <property type="entry name" value="DUF559"/>
    <property type="match status" value="1"/>
</dbReference>
<gene>
    <name evidence="2" type="ORF">NEE01_12245</name>
</gene>
<dbReference type="Proteomes" id="UP001165565">
    <property type="component" value="Unassembled WGS sequence"/>
</dbReference>
<dbReference type="InterPro" id="IPR007569">
    <property type="entry name" value="DUF559"/>
</dbReference>
<dbReference type="PANTHER" id="PTHR38590:SF1">
    <property type="entry name" value="BLL0828 PROTEIN"/>
    <property type="match status" value="1"/>
</dbReference>
<accession>A0AA42CUL2</accession>
<name>A0AA42CUL2_9SPHN</name>
<reference evidence="2" key="1">
    <citation type="submission" date="2022-06" db="EMBL/GenBank/DDBJ databases">
        <title>Sphingomonas sp. nov. isolated from rhizosphere soil of tomato.</title>
        <authorList>
            <person name="Dong H."/>
            <person name="Gao R."/>
        </authorList>
    </citation>
    <scope>NUCLEOTIDE SEQUENCE</scope>
    <source>
        <strain evidence="2">MMSM24</strain>
    </source>
</reference>
<feature type="domain" description="DUF559" evidence="1">
    <location>
        <begin position="1"/>
        <end position="98"/>
    </location>
</feature>
<keyword evidence="2" id="KW-0378">Hydrolase</keyword>
<dbReference type="InterPro" id="IPR011335">
    <property type="entry name" value="Restrct_endonuc-II-like"/>
</dbReference>
<evidence type="ECO:0000313" key="2">
    <source>
        <dbReference type="EMBL" id="MCW6535551.1"/>
    </source>
</evidence>
<dbReference type="SUPFAM" id="SSF52980">
    <property type="entry name" value="Restriction endonuclease-like"/>
    <property type="match status" value="1"/>
</dbReference>